<dbReference type="AlphaFoldDB" id="A0A2T0UF84"/>
<organism evidence="2 3">
    <name type="scientific">Glycomyces artemisiae</name>
    <dbReference type="NCBI Taxonomy" id="1076443"/>
    <lineage>
        <taxon>Bacteria</taxon>
        <taxon>Bacillati</taxon>
        <taxon>Actinomycetota</taxon>
        <taxon>Actinomycetes</taxon>
        <taxon>Glycomycetales</taxon>
        <taxon>Glycomycetaceae</taxon>
        <taxon>Glycomyces</taxon>
    </lineage>
</organism>
<feature type="compositionally biased region" description="Basic and acidic residues" evidence="1">
    <location>
        <begin position="128"/>
        <end position="139"/>
    </location>
</feature>
<proteinExistence type="predicted"/>
<sequence>MGTDDRFDPHLGLLETTDRLVEELTMHNLKARERLREGIAWLEARREGAGDAEHADIEILIAQCHDALKRMESLRGAYQDVRAINAAAHAEHVEWLEKRMLGGTESPHERRDRAERLERLRVERQARMGELRRRAEEAGRPPQIEGEDGSRGAG</sequence>
<dbReference type="RefSeq" id="WP_106366013.1">
    <property type="nucleotide sequence ID" value="NZ_PVTJ01000009.1"/>
</dbReference>
<comment type="caution">
    <text evidence="2">The sequence shown here is derived from an EMBL/GenBank/DDBJ whole genome shotgun (WGS) entry which is preliminary data.</text>
</comment>
<reference evidence="2 3" key="1">
    <citation type="submission" date="2018-03" db="EMBL/GenBank/DDBJ databases">
        <title>Genomic Encyclopedia of Type Strains, Phase III (KMG-III): the genomes of soil and plant-associated and newly described type strains.</title>
        <authorList>
            <person name="Whitman W."/>
        </authorList>
    </citation>
    <scope>NUCLEOTIDE SEQUENCE [LARGE SCALE GENOMIC DNA]</scope>
    <source>
        <strain evidence="2 3">CGMCC 4.7067</strain>
    </source>
</reference>
<evidence type="ECO:0000313" key="3">
    <source>
        <dbReference type="Proteomes" id="UP000238176"/>
    </source>
</evidence>
<dbReference type="Proteomes" id="UP000238176">
    <property type="component" value="Unassembled WGS sequence"/>
</dbReference>
<evidence type="ECO:0000313" key="2">
    <source>
        <dbReference type="EMBL" id="PRY56601.1"/>
    </source>
</evidence>
<accession>A0A2T0UF84</accession>
<dbReference type="EMBL" id="PVTJ01000009">
    <property type="protein sequence ID" value="PRY56601.1"/>
    <property type="molecule type" value="Genomic_DNA"/>
</dbReference>
<evidence type="ECO:0000256" key="1">
    <source>
        <dbReference type="SAM" id="MobiDB-lite"/>
    </source>
</evidence>
<protein>
    <submittedName>
        <fullName evidence="2">Uncharacterized protein</fullName>
    </submittedName>
</protein>
<feature type="region of interest" description="Disordered" evidence="1">
    <location>
        <begin position="128"/>
        <end position="154"/>
    </location>
</feature>
<gene>
    <name evidence="2" type="ORF">B0I28_109250</name>
</gene>
<name>A0A2T0UF84_9ACTN</name>
<keyword evidence="3" id="KW-1185">Reference proteome</keyword>
<dbReference type="OrthoDB" id="5187365at2"/>